<proteinExistence type="predicted"/>
<feature type="region of interest" description="Disordered" evidence="2">
    <location>
        <begin position="399"/>
        <end position="420"/>
    </location>
</feature>
<dbReference type="EMBL" id="WJXW01000014">
    <property type="protein sequence ID" value="KAF9730611.1"/>
    <property type="molecule type" value="Genomic_DNA"/>
</dbReference>
<dbReference type="Proteomes" id="UP000756921">
    <property type="component" value="Unassembled WGS sequence"/>
</dbReference>
<dbReference type="OrthoDB" id="5309154at2759"/>
<keyword evidence="1" id="KW-0175">Coiled coil</keyword>
<name>A0A9P6G7L4_9PLEO</name>
<organism evidence="3 4">
    <name type="scientific">Paraphaeosphaeria minitans</name>
    <dbReference type="NCBI Taxonomy" id="565426"/>
    <lineage>
        <taxon>Eukaryota</taxon>
        <taxon>Fungi</taxon>
        <taxon>Dikarya</taxon>
        <taxon>Ascomycota</taxon>
        <taxon>Pezizomycotina</taxon>
        <taxon>Dothideomycetes</taxon>
        <taxon>Pleosporomycetidae</taxon>
        <taxon>Pleosporales</taxon>
        <taxon>Massarineae</taxon>
        <taxon>Didymosphaeriaceae</taxon>
        <taxon>Paraphaeosphaeria</taxon>
    </lineage>
</organism>
<sequence>MKVQEKGTDRRAELHIYKHEQANELAEYGEYIDPADAAICCYAPIENGNTVGVVGRFNGTTLSVHWDLHVDGVLRKANNMISKTVKPQKAIKLDVEEALYLRNDGLGKTKLLETEMKIVPISGYSCTENAFHLETVGTIEVRLYVLRTFGAELARDNFITYLNDGDMCQKKAFYNDIAPNYMIGFETNVPELEKKTANVWNKKLNMKRPSKDPWAIFRFHYRSKKAIDTQGMKLTYNPKTKGKGTEPHTLNLDPVPILTIGANPTKPNDKDSTRDESPTPSRPGTPFKLDSALPRQFILRRPTPPPSPLAQRSSAVEDTPTIVEQNTEKTKQPMQKTKKPTNVEDLSRQKGETTENNTPTPTESVPPTPTLSTLTSTASMLPAFPLTLFTPAPTAPMLPTSHLTLKRPTPLSQTPDPKRSKTLTIAETRRQIKAMKARRETVAKKRVDLDSELEPYTTKMREEQERLARELEEETKIWREESQALRDDAAMLAEMKRVEGEK</sequence>
<feature type="coiled-coil region" evidence="1">
    <location>
        <begin position="425"/>
        <end position="488"/>
    </location>
</feature>
<protein>
    <submittedName>
        <fullName evidence="3">Uncharacterized protein</fullName>
    </submittedName>
</protein>
<evidence type="ECO:0000256" key="1">
    <source>
        <dbReference type="SAM" id="Coils"/>
    </source>
</evidence>
<gene>
    <name evidence="3" type="ORF">PMIN01_11480</name>
</gene>
<reference evidence="3" key="1">
    <citation type="journal article" date="2020" name="Mol. Plant Microbe Interact.">
        <title>Genome Sequence of the Biocontrol Agent Coniothyrium minitans strain Conio (IMI 134523).</title>
        <authorList>
            <person name="Patel D."/>
            <person name="Shittu T.A."/>
            <person name="Baroncelli R."/>
            <person name="Muthumeenakshi S."/>
            <person name="Osborne T.H."/>
            <person name="Janganan T.K."/>
            <person name="Sreenivasaprasad S."/>
        </authorList>
    </citation>
    <scope>NUCLEOTIDE SEQUENCE</scope>
    <source>
        <strain evidence="3">Conio</strain>
    </source>
</reference>
<keyword evidence="4" id="KW-1185">Reference proteome</keyword>
<accession>A0A9P6G7L4</accession>
<evidence type="ECO:0000313" key="3">
    <source>
        <dbReference type="EMBL" id="KAF9730611.1"/>
    </source>
</evidence>
<evidence type="ECO:0000256" key="2">
    <source>
        <dbReference type="SAM" id="MobiDB-lite"/>
    </source>
</evidence>
<dbReference type="AlphaFoldDB" id="A0A9P6G7L4"/>
<feature type="compositionally biased region" description="Basic and acidic residues" evidence="2">
    <location>
        <begin position="267"/>
        <end position="277"/>
    </location>
</feature>
<comment type="caution">
    <text evidence="3">The sequence shown here is derived from an EMBL/GenBank/DDBJ whole genome shotgun (WGS) entry which is preliminary data.</text>
</comment>
<feature type="compositionally biased region" description="Basic and acidic residues" evidence="2">
    <location>
        <begin position="341"/>
        <end position="353"/>
    </location>
</feature>
<feature type="region of interest" description="Disordered" evidence="2">
    <location>
        <begin position="236"/>
        <end position="375"/>
    </location>
</feature>
<feature type="compositionally biased region" description="Low complexity" evidence="2">
    <location>
        <begin position="354"/>
        <end position="363"/>
    </location>
</feature>
<evidence type="ECO:0000313" key="4">
    <source>
        <dbReference type="Proteomes" id="UP000756921"/>
    </source>
</evidence>